<organism evidence="2 3">
    <name type="scientific">Dictyobacter vulcani</name>
    <dbReference type="NCBI Taxonomy" id="2607529"/>
    <lineage>
        <taxon>Bacteria</taxon>
        <taxon>Bacillati</taxon>
        <taxon>Chloroflexota</taxon>
        <taxon>Ktedonobacteria</taxon>
        <taxon>Ktedonobacterales</taxon>
        <taxon>Dictyobacteraceae</taxon>
        <taxon>Dictyobacter</taxon>
    </lineage>
</organism>
<gene>
    <name evidence="2" type="ORF">KDW_39530</name>
</gene>
<dbReference type="Proteomes" id="UP000326912">
    <property type="component" value="Unassembled WGS sequence"/>
</dbReference>
<reference evidence="2 3" key="1">
    <citation type="submission" date="2019-10" db="EMBL/GenBank/DDBJ databases">
        <title>Dictyobacter vulcani sp. nov., within the class Ktedonobacteria, isolated from soil of volcanic Mt. Zao.</title>
        <authorList>
            <person name="Zheng Y."/>
            <person name="Wang C.M."/>
            <person name="Sakai Y."/>
            <person name="Abe K."/>
            <person name="Yokota A."/>
            <person name="Yabe S."/>
        </authorList>
    </citation>
    <scope>NUCLEOTIDE SEQUENCE [LARGE SCALE GENOMIC DNA]</scope>
    <source>
        <strain evidence="2 3">W12</strain>
    </source>
</reference>
<dbReference type="InterPro" id="IPR025938">
    <property type="entry name" value="RRXRR_dom"/>
</dbReference>
<feature type="domain" description="RRXRR" evidence="1">
    <location>
        <begin position="4"/>
        <end position="119"/>
    </location>
</feature>
<evidence type="ECO:0000313" key="3">
    <source>
        <dbReference type="Proteomes" id="UP000326912"/>
    </source>
</evidence>
<evidence type="ECO:0000313" key="2">
    <source>
        <dbReference type="EMBL" id="GER89791.1"/>
    </source>
</evidence>
<name>A0A5J4KTJ5_9CHLR</name>
<dbReference type="Pfam" id="PF14239">
    <property type="entry name" value="RRXRR"/>
    <property type="match status" value="1"/>
</dbReference>
<dbReference type="AlphaFoldDB" id="A0A5J4KTJ5"/>
<keyword evidence="3" id="KW-1185">Reference proteome</keyword>
<accession>A0A5J4KTJ5</accession>
<proteinExistence type="predicted"/>
<sequence length="134" mass="15078">MSKVFVIDTLKRPLDPVHPGRARLLLSEGKAAVYRKFPFTIILKDKTQEPEAQPLRIKLDPGSRATGIAIVNDASGEVVFAAELSHRGHAIKAALDDRHAVRRSRRQRKTRYRKARWSNWSCPVFGGNPNRNVG</sequence>
<evidence type="ECO:0000259" key="1">
    <source>
        <dbReference type="Pfam" id="PF14239"/>
    </source>
</evidence>
<dbReference type="EMBL" id="BKZW01000002">
    <property type="protein sequence ID" value="GER89791.1"/>
    <property type="molecule type" value="Genomic_DNA"/>
</dbReference>
<protein>
    <recommendedName>
        <fullName evidence="1">RRXRR domain-containing protein</fullName>
    </recommendedName>
</protein>
<comment type="caution">
    <text evidence="2">The sequence shown here is derived from an EMBL/GenBank/DDBJ whole genome shotgun (WGS) entry which is preliminary data.</text>
</comment>